<name>A0A6B0SZW9_9EURY</name>
<accession>A0A6B0SZW9</accession>
<dbReference type="AlphaFoldDB" id="A0A6B0SZW9"/>
<dbReference type="EMBL" id="WUUS01000001">
    <property type="protein sequence ID" value="MXR39939.1"/>
    <property type="molecule type" value="Genomic_DNA"/>
</dbReference>
<evidence type="ECO:0000313" key="3">
    <source>
        <dbReference type="Proteomes" id="UP000437065"/>
    </source>
</evidence>
<gene>
    <name evidence="2" type="ORF">GRX01_00995</name>
</gene>
<evidence type="ECO:0000256" key="1">
    <source>
        <dbReference type="SAM" id="Phobius"/>
    </source>
</evidence>
<feature type="transmembrane region" description="Helical" evidence="1">
    <location>
        <begin position="41"/>
        <end position="60"/>
    </location>
</feature>
<keyword evidence="1" id="KW-0472">Membrane</keyword>
<dbReference type="RefSeq" id="WP_159662543.1">
    <property type="nucleotide sequence ID" value="NZ_WUUS01000001.1"/>
</dbReference>
<proteinExistence type="predicted"/>
<comment type="caution">
    <text evidence="2">The sequence shown here is derived from an EMBL/GenBank/DDBJ whole genome shotgun (WGS) entry which is preliminary data.</text>
</comment>
<dbReference type="OrthoDB" id="382611at2157"/>
<organism evidence="2 3">
    <name type="scientific">Halobaculum saliterrae</name>
    <dbReference type="NCBI Taxonomy" id="2073113"/>
    <lineage>
        <taxon>Archaea</taxon>
        <taxon>Methanobacteriati</taxon>
        <taxon>Methanobacteriota</taxon>
        <taxon>Stenosarchaea group</taxon>
        <taxon>Halobacteria</taxon>
        <taxon>Halobacteriales</taxon>
        <taxon>Haloferacaceae</taxon>
        <taxon>Halobaculum</taxon>
    </lineage>
</organism>
<dbReference type="Proteomes" id="UP000437065">
    <property type="component" value="Unassembled WGS sequence"/>
</dbReference>
<keyword evidence="1" id="KW-1133">Transmembrane helix</keyword>
<protein>
    <submittedName>
        <fullName evidence="2">Uncharacterized protein</fullName>
    </submittedName>
</protein>
<feature type="transmembrane region" description="Helical" evidence="1">
    <location>
        <begin position="6"/>
        <end position="29"/>
    </location>
</feature>
<keyword evidence="3" id="KW-1185">Reference proteome</keyword>
<sequence length="61" mass="6119">MVSALLNTVYSVVVLVVALVGLAIVLRIGGTGGEGSTRMELTAVAVALFVIGLVASTLGYI</sequence>
<reference evidence="2 3" key="1">
    <citation type="submission" date="2019-12" db="EMBL/GenBank/DDBJ databases">
        <title>Isolation and characterization of three novel carbon monoxide-oxidizing members of Halobacteria from salione crusts and soils.</title>
        <authorList>
            <person name="Myers M.R."/>
            <person name="King G.M."/>
        </authorList>
    </citation>
    <scope>NUCLEOTIDE SEQUENCE [LARGE SCALE GENOMIC DNA]</scope>
    <source>
        <strain evidence="2 3">WSA2</strain>
    </source>
</reference>
<keyword evidence="1" id="KW-0812">Transmembrane</keyword>
<evidence type="ECO:0000313" key="2">
    <source>
        <dbReference type="EMBL" id="MXR39939.1"/>
    </source>
</evidence>